<dbReference type="AlphaFoldDB" id="M9LZ17"/>
<accession>M9LZ17</accession>
<dbReference type="EMBL" id="DF196785">
    <property type="protein sequence ID" value="GAC76134.1"/>
    <property type="molecule type" value="Genomic_DNA"/>
</dbReference>
<feature type="region of interest" description="Disordered" evidence="3">
    <location>
        <begin position="40"/>
        <end position="85"/>
    </location>
</feature>
<keyword evidence="4" id="KW-0687">Ribonucleoprotein</keyword>
<evidence type="ECO:0000313" key="4">
    <source>
        <dbReference type="EMBL" id="GAC76134.1"/>
    </source>
</evidence>
<organism evidence="4 5">
    <name type="scientific">Pseudozyma antarctica (strain T-34)</name>
    <name type="common">Yeast</name>
    <name type="synonym">Candida antarctica</name>
    <dbReference type="NCBI Taxonomy" id="1151754"/>
    <lineage>
        <taxon>Eukaryota</taxon>
        <taxon>Fungi</taxon>
        <taxon>Dikarya</taxon>
        <taxon>Basidiomycota</taxon>
        <taxon>Ustilaginomycotina</taxon>
        <taxon>Ustilaginomycetes</taxon>
        <taxon>Ustilaginales</taxon>
        <taxon>Ustilaginaceae</taxon>
        <taxon>Moesziomyces</taxon>
    </lineage>
</organism>
<gene>
    <name evidence="4" type="ORF">PANT_19d00132</name>
</gene>
<keyword evidence="4" id="KW-0689">Ribosomal protein</keyword>
<feature type="compositionally biased region" description="Polar residues" evidence="3">
    <location>
        <begin position="70"/>
        <end position="80"/>
    </location>
</feature>
<evidence type="ECO:0000313" key="5">
    <source>
        <dbReference type="Proteomes" id="UP000011976"/>
    </source>
</evidence>
<evidence type="ECO:0000256" key="1">
    <source>
        <dbReference type="ARBA" id="ARBA00008045"/>
    </source>
</evidence>
<dbReference type="Pfam" id="PF01920">
    <property type="entry name" value="Prefoldin_2"/>
    <property type="match status" value="1"/>
</dbReference>
<sequence length="215" mass="24180">MPNSKVSRCLKVAEVAEVQHLQASEDTLLRPPSLATCISSRSHRPALHPSQHRFSPDRHRPAARLDGEPSVTQPSPSPGRSSIAHHQQRFAMSSRIPDETLSKVLEKIQLQVYQTNQQLSALRAQIAAREREAKLNTLTLTELQAIQDPNAPFYRSVGKMFLQESQPVVLSELEQKQTAITSDLEALQKKQKREDAQAHLKDIFSSVNRQQQQEA</sequence>
<dbReference type="InterPro" id="IPR002777">
    <property type="entry name" value="PFD_beta-like"/>
</dbReference>
<dbReference type="SUPFAM" id="SSF46579">
    <property type="entry name" value="Prefoldin"/>
    <property type="match status" value="1"/>
</dbReference>
<dbReference type="Gene3D" id="1.10.287.370">
    <property type="match status" value="1"/>
</dbReference>
<dbReference type="GO" id="GO:0005840">
    <property type="term" value="C:ribosome"/>
    <property type="evidence" value="ECO:0007669"/>
    <property type="project" value="UniProtKB-KW"/>
</dbReference>
<comment type="similarity">
    <text evidence="1">Belongs to the prefoldin subunit beta family.</text>
</comment>
<keyword evidence="2" id="KW-0143">Chaperone</keyword>
<dbReference type="OrthoDB" id="2015447at2759"/>
<evidence type="ECO:0000256" key="3">
    <source>
        <dbReference type="SAM" id="MobiDB-lite"/>
    </source>
</evidence>
<dbReference type="PANTHER" id="PTHR20903:SF0">
    <property type="entry name" value="PREFOLDIN SUBUNIT 1"/>
    <property type="match status" value="1"/>
</dbReference>
<dbReference type="Proteomes" id="UP000011976">
    <property type="component" value="Unassembled WGS sequence"/>
</dbReference>
<evidence type="ECO:0000256" key="2">
    <source>
        <dbReference type="ARBA" id="ARBA00023186"/>
    </source>
</evidence>
<reference evidence="5" key="1">
    <citation type="journal article" date="2013" name="Genome Announc.">
        <title>Genome sequence of the basidiomycetous yeast Pseudozyma antarctica T-34, a producer of the glycolipid biosurfactants mannosylerythritol lipids.</title>
        <authorList>
            <person name="Morita T."/>
            <person name="Koike H."/>
            <person name="Koyama Y."/>
            <person name="Hagiwara H."/>
            <person name="Ito E."/>
            <person name="Fukuoka T."/>
            <person name="Imura T."/>
            <person name="Machida M."/>
            <person name="Kitamoto D."/>
        </authorList>
    </citation>
    <scope>NUCLEOTIDE SEQUENCE [LARGE SCALE GENOMIC DNA]</scope>
    <source>
        <strain evidence="5">T-34</strain>
    </source>
</reference>
<proteinExistence type="inferred from homology"/>
<dbReference type="GO" id="GO:0005737">
    <property type="term" value="C:cytoplasm"/>
    <property type="evidence" value="ECO:0007669"/>
    <property type="project" value="TreeGrafter"/>
</dbReference>
<protein>
    <submittedName>
        <fullName evidence="4">60s acidic ribosomal protein P1</fullName>
    </submittedName>
</protein>
<dbReference type="GO" id="GO:0044183">
    <property type="term" value="F:protein folding chaperone"/>
    <property type="evidence" value="ECO:0007669"/>
    <property type="project" value="TreeGrafter"/>
</dbReference>
<dbReference type="GO" id="GO:0016272">
    <property type="term" value="C:prefoldin complex"/>
    <property type="evidence" value="ECO:0007669"/>
    <property type="project" value="InterPro"/>
</dbReference>
<name>M9LZ17_PSEA3</name>
<feature type="compositionally biased region" description="Basic and acidic residues" evidence="3">
    <location>
        <begin position="54"/>
        <end position="67"/>
    </location>
</feature>
<dbReference type="InterPro" id="IPR009053">
    <property type="entry name" value="Prefoldin"/>
</dbReference>
<dbReference type="GO" id="GO:0051082">
    <property type="term" value="F:unfolded protein binding"/>
    <property type="evidence" value="ECO:0007669"/>
    <property type="project" value="InterPro"/>
</dbReference>
<dbReference type="STRING" id="1151754.M9LZ17"/>
<dbReference type="PANTHER" id="PTHR20903">
    <property type="entry name" value="PREFOLDIN SUBUNIT 1-RELATED"/>
    <property type="match status" value="1"/>
</dbReference>